<reference evidence="2" key="1">
    <citation type="submission" date="2020-12" db="EMBL/GenBank/DDBJ databases">
        <title>Sanguibacter suaedae sp. nov., isolated from Suaeda aralocaspica.</title>
        <authorList>
            <person name="Ma Q."/>
        </authorList>
    </citation>
    <scope>NUCLEOTIDE SEQUENCE</scope>
    <source>
        <strain evidence="2">YZGR15</strain>
    </source>
</reference>
<proteinExistence type="predicted"/>
<organism evidence="2 3">
    <name type="scientific">Sanguibacter suaedae</name>
    <dbReference type="NCBI Taxonomy" id="2795737"/>
    <lineage>
        <taxon>Bacteria</taxon>
        <taxon>Bacillati</taxon>
        <taxon>Actinomycetota</taxon>
        <taxon>Actinomycetes</taxon>
        <taxon>Micrococcales</taxon>
        <taxon>Sanguibacteraceae</taxon>
        <taxon>Sanguibacter</taxon>
    </lineage>
</organism>
<sequence>MRGDGASEVVVASGDARGALRPIVAACFGVQLVFLGIRATDGEPWRAALLVVAVVLVAALVCVDLADCRAWLVVRDDELEVRRRFRAPQIVARADVVAVEGDVAGRPTWSEHVVVRTDDRTLDLPRFHRRPPADLVPQLQEWVDTGRRPPPG</sequence>
<evidence type="ECO:0000256" key="1">
    <source>
        <dbReference type="SAM" id="Phobius"/>
    </source>
</evidence>
<evidence type="ECO:0008006" key="4">
    <source>
        <dbReference type="Google" id="ProtNLM"/>
    </source>
</evidence>
<evidence type="ECO:0000313" key="3">
    <source>
        <dbReference type="Proteomes" id="UP000602087"/>
    </source>
</evidence>
<dbReference type="AlphaFoldDB" id="A0A934M8M3"/>
<feature type="transmembrane region" description="Helical" evidence="1">
    <location>
        <begin position="20"/>
        <end position="39"/>
    </location>
</feature>
<accession>A0A934M8M3</accession>
<feature type="transmembrane region" description="Helical" evidence="1">
    <location>
        <begin position="45"/>
        <end position="66"/>
    </location>
</feature>
<keyword evidence="1" id="KW-1133">Transmembrane helix</keyword>
<comment type="caution">
    <text evidence="2">The sequence shown here is derived from an EMBL/GenBank/DDBJ whole genome shotgun (WGS) entry which is preliminary data.</text>
</comment>
<dbReference type="Proteomes" id="UP000602087">
    <property type="component" value="Unassembled WGS sequence"/>
</dbReference>
<protein>
    <recommendedName>
        <fullName evidence="4">PH domain-containing protein</fullName>
    </recommendedName>
</protein>
<dbReference type="EMBL" id="JAEINH010000001">
    <property type="protein sequence ID" value="MBI9113710.1"/>
    <property type="molecule type" value="Genomic_DNA"/>
</dbReference>
<keyword evidence="1" id="KW-0812">Transmembrane</keyword>
<evidence type="ECO:0000313" key="2">
    <source>
        <dbReference type="EMBL" id="MBI9113710.1"/>
    </source>
</evidence>
<dbReference type="RefSeq" id="WP_198732263.1">
    <property type="nucleotide sequence ID" value="NZ_JAEINH010000001.1"/>
</dbReference>
<gene>
    <name evidence="2" type="ORF">JAV76_01625</name>
</gene>
<name>A0A934M8M3_9MICO</name>
<keyword evidence="3" id="KW-1185">Reference proteome</keyword>
<keyword evidence="1" id="KW-0472">Membrane</keyword>